<name>A0A1V6V0G2_9EURO</name>
<protein>
    <submittedName>
        <fullName evidence="2">Uncharacterized protein</fullName>
    </submittedName>
</protein>
<keyword evidence="3" id="KW-1185">Reference proteome</keyword>
<accession>A0A1V6V0G2</accession>
<dbReference type="Proteomes" id="UP000191500">
    <property type="component" value="Unassembled WGS sequence"/>
</dbReference>
<feature type="region of interest" description="Disordered" evidence="1">
    <location>
        <begin position="192"/>
        <end position="244"/>
    </location>
</feature>
<proteinExistence type="predicted"/>
<organism evidence="2 3">
    <name type="scientific">Penicillium coprophilum</name>
    <dbReference type="NCBI Taxonomy" id="36646"/>
    <lineage>
        <taxon>Eukaryota</taxon>
        <taxon>Fungi</taxon>
        <taxon>Dikarya</taxon>
        <taxon>Ascomycota</taxon>
        <taxon>Pezizomycotina</taxon>
        <taxon>Eurotiomycetes</taxon>
        <taxon>Eurotiomycetidae</taxon>
        <taxon>Eurotiales</taxon>
        <taxon>Aspergillaceae</taxon>
        <taxon>Penicillium</taxon>
    </lineage>
</organism>
<dbReference type="AlphaFoldDB" id="A0A1V6V0G2"/>
<comment type="caution">
    <text evidence="2">The sequence shown here is derived from an EMBL/GenBank/DDBJ whole genome shotgun (WGS) entry which is preliminary data.</text>
</comment>
<sequence>MMHISEFLHKALGSLLPNVVRSQWQYLESPGISATTAFNSAVANPSRSFGSWFTFFATTTLTAAASTSSCTVICAPPRRPTVVLTPSKRPLTFGSETPPSPSGVAAAGAPINLVAGPTMLEQAAPGTPAAPTTASLVYWGLKELVTQCKVLFAQVYPSAAGMKSGEQATTETPAASATDVTISGGLIMQQDAPNRSGQQIHGQINGQSTAAAKSTQSGPQVDGSGSSDNLISNAPQADDMTPQGRSTIQVGREYLIPARIGSSPLRVVNIFPGETLVGQSTESVAPANQAPTDQMAIERASRMFADTVKAVLLW</sequence>
<evidence type="ECO:0000313" key="2">
    <source>
        <dbReference type="EMBL" id="OQE44136.1"/>
    </source>
</evidence>
<dbReference type="EMBL" id="MDDG01000002">
    <property type="protein sequence ID" value="OQE44136.1"/>
    <property type="molecule type" value="Genomic_DNA"/>
</dbReference>
<gene>
    <name evidence="2" type="ORF">PENCOP_c002G04920</name>
</gene>
<feature type="compositionally biased region" description="Polar residues" evidence="1">
    <location>
        <begin position="192"/>
        <end position="235"/>
    </location>
</feature>
<reference evidence="3" key="1">
    <citation type="journal article" date="2017" name="Nat. Microbiol.">
        <title>Global analysis of biosynthetic gene clusters reveals vast potential of secondary metabolite production in Penicillium species.</title>
        <authorList>
            <person name="Nielsen J.C."/>
            <person name="Grijseels S."/>
            <person name="Prigent S."/>
            <person name="Ji B."/>
            <person name="Dainat J."/>
            <person name="Nielsen K.F."/>
            <person name="Frisvad J.C."/>
            <person name="Workman M."/>
            <person name="Nielsen J."/>
        </authorList>
    </citation>
    <scope>NUCLEOTIDE SEQUENCE [LARGE SCALE GENOMIC DNA]</scope>
    <source>
        <strain evidence="3">IBT 31321</strain>
    </source>
</reference>
<evidence type="ECO:0000313" key="3">
    <source>
        <dbReference type="Proteomes" id="UP000191500"/>
    </source>
</evidence>
<evidence type="ECO:0000256" key="1">
    <source>
        <dbReference type="SAM" id="MobiDB-lite"/>
    </source>
</evidence>